<feature type="compositionally biased region" description="Basic residues" evidence="1">
    <location>
        <begin position="213"/>
        <end position="252"/>
    </location>
</feature>
<protein>
    <submittedName>
        <fullName evidence="2">Oxidoreductase</fullName>
    </submittedName>
</protein>
<reference evidence="2" key="1">
    <citation type="submission" date="2020-02" db="EMBL/GenBank/DDBJ databases">
        <authorList>
            <person name="Meier V. D."/>
        </authorList>
    </citation>
    <scope>NUCLEOTIDE SEQUENCE</scope>
    <source>
        <strain evidence="2">AVDCRST_MAG13</strain>
    </source>
</reference>
<feature type="non-terminal residue" evidence="2">
    <location>
        <position position="1"/>
    </location>
</feature>
<sequence>AHAHRRPGPAPARGVRRHAARVARGRRARRGLHLHLGPLLSPLRRRGRPALRVPDHDGVDGGEHLAGADRRPGDLQLLPQPRVPRRRAPDHRPHLGRARHPRHRRGLVPARLRRVRLRVRRRPRPPAGPAREPAADPRAPGQAQPAAPRAAADPRRGRRREGHAAARRPPRGHVARVRRRGGVPPQERGARGALRRRGPRSRGDRAHLGGPAGRRRHHARRGRGAARGRRHAPHRRRRRGRQRLRPLGRGRARGVAGPRGGGL</sequence>
<feature type="region of interest" description="Disordered" evidence="1">
    <location>
        <begin position="45"/>
        <end position="263"/>
    </location>
</feature>
<gene>
    <name evidence="2" type="ORF">AVDCRST_MAG13-3729</name>
</gene>
<dbReference type="EMBL" id="CADCVO010000579">
    <property type="protein sequence ID" value="CAA9525872.1"/>
    <property type="molecule type" value="Genomic_DNA"/>
</dbReference>
<feature type="compositionally biased region" description="Low complexity" evidence="1">
    <location>
        <begin position="129"/>
        <end position="151"/>
    </location>
</feature>
<feature type="compositionally biased region" description="Basic residues" evidence="1">
    <location>
        <begin position="83"/>
        <end position="124"/>
    </location>
</feature>
<name>A0A6J4TM37_9ACTN</name>
<organism evidence="2">
    <name type="scientific">uncultured Solirubrobacteraceae bacterium</name>
    <dbReference type="NCBI Taxonomy" id="1162706"/>
    <lineage>
        <taxon>Bacteria</taxon>
        <taxon>Bacillati</taxon>
        <taxon>Actinomycetota</taxon>
        <taxon>Thermoleophilia</taxon>
        <taxon>Solirubrobacterales</taxon>
        <taxon>Solirubrobacteraceae</taxon>
        <taxon>environmental samples</taxon>
    </lineage>
</organism>
<feature type="non-terminal residue" evidence="2">
    <location>
        <position position="263"/>
    </location>
</feature>
<evidence type="ECO:0000313" key="2">
    <source>
        <dbReference type="EMBL" id="CAA9525872.1"/>
    </source>
</evidence>
<feature type="compositionally biased region" description="Basic residues" evidence="1">
    <location>
        <begin position="156"/>
        <end position="181"/>
    </location>
</feature>
<proteinExistence type="predicted"/>
<dbReference type="AlphaFoldDB" id="A0A6J4TM37"/>
<feature type="compositionally biased region" description="Basic and acidic residues" evidence="1">
    <location>
        <begin position="53"/>
        <end position="73"/>
    </location>
</feature>
<accession>A0A6J4TM37</accession>
<evidence type="ECO:0000256" key="1">
    <source>
        <dbReference type="SAM" id="MobiDB-lite"/>
    </source>
</evidence>